<gene>
    <name evidence="1" type="ordered locus">Gura_2512</name>
</gene>
<dbReference type="AlphaFoldDB" id="A5G4H2"/>
<sequence length="108" mass="12088">MQTFVMLTRLSPEALNSPKHLEELESKAVKCISTECPQVKWVHNFAILGGCDYLDIFQAPDMDTAIKVATIVRTFGHASTEVWGAVEWQKYKAMIRHLPGGVDLSAIR</sequence>
<dbReference type="HOGENOM" id="CLU_155227_2_1_7"/>
<accession>A5G4H2</accession>
<dbReference type="Proteomes" id="UP000006695">
    <property type="component" value="Chromosome"/>
</dbReference>
<protein>
    <recommendedName>
        <fullName evidence="3">GYD family protein</fullName>
    </recommendedName>
</protein>
<organism evidence="1 2">
    <name type="scientific">Geotalea uraniireducens (strain Rf4)</name>
    <name type="common">Geobacter uraniireducens</name>
    <dbReference type="NCBI Taxonomy" id="351605"/>
    <lineage>
        <taxon>Bacteria</taxon>
        <taxon>Pseudomonadati</taxon>
        <taxon>Thermodesulfobacteriota</taxon>
        <taxon>Desulfuromonadia</taxon>
        <taxon>Geobacterales</taxon>
        <taxon>Geobacteraceae</taxon>
        <taxon>Geotalea</taxon>
    </lineage>
</organism>
<dbReference type="EMBL" id="CP000698">
    <property type="protein sequence ID" value="ABQ26690.1"/>
    <property type="molecule type" value="Genomic_DNA"/>
</dbReference>
<dbReference type="RefSeq" id="WP_011939376.1">
    <property type="nucleotide sequence ID" value="NC_009483.1"/>
</dbReference>
<evidence type="ECO:0000313" key="1">
    <source>
        <dbReference type="EMBL" id="ABQ26690.1"/>
    </source>
</evidence>
<reference evidence="1 2" key="1">
    <citation type="submission" date="2007-05" db="EMBL/GenBank/DDBJ databases">
        <title>Complete sequence of Geobacter uraniireducens Rf4.</title>
        <authorList>
            <consortium name="US DOE Joint Genome Institute"/>
            <person name="Copeland A."/>
            <person name="Lucas S."/>
            <person name="Lapidus A."/>
            <person name="Barry K."/>
            <person name="Detter J.C."/>
            <person name="Glavina del Rio T."/>
            <person name="Hammon N."/>
            <person name="Israni S."/>
            <person name="Dalin E."/>
            <person name="Tice H."/>
            <person name="Pitluck S."/>
            <person name="Chertkov O."/>
            <person name="Brettin T."/>
            <person name="Bruce D."/>
            <person name="Han C."/>
            <person name="Schmutz J."/>
            <person name="Larimer F."/>
            <person name="Land M."/>
            <person name="Hauser L."/>
            <person name="Kyrpides N."/>
            <person name="Mikhailova N."/>
            <person name="Shelobolina E."/>
            <person name="Aklujkar M."/>
            <person name="Lovley D."/>
            <person name="Richardson P."/>
        </authorList>
    </citation>
    <scope>NUCLEOTIDE SEQUENCE [LARGE SCALE GENOMIC DNA]</scope>
    <source>
        <strain evidence="1 2">Rf4</strain>
    </source>
</reference>
<dbReference type="STRING" id="351605.Gura_2512"/>
<dbReference type="Pfam" id="PF08734">
    <property type="entry name" value="GYD"/>
    <property type="match status" value="1"/>
</dbReference>
<dbReference type="KEGG" id="gur:Gura_2512"/>
<dbReference type="OrthoDB" id="1550863at2"/>
<dbReference type="InterPro" id="IPR014845">
    <property type="entry name" value="GYD/TTHA1554"/>
</dbReference>
<evidence type="ECO:0008006" key="3">
    <source>
        <dbReference type="Google" id="ProtNLM"/>
    </source>
</evidence>
<proteinExistence type="predicted"/>
<evidence type="ECO:0000313" key="2">
    <source>
        <dbReference type="Proteomes" id="UP000006695"/>
    </source>
</evidence>
<name>A5G4H2_GEOUR</name>
<keyword evidence="2" id="KW-1185">Reference proteome</keyword>